<dbReference type="InterPro" id="IPR001930">
    <property type="entry name" value="Peptidase_M1"/>
</dbReference>
<evidence type="ECO:0000256" key="5">
    <source>
        <dbReference type="ARBA" id="ARBA00015611"/>
    </source>
</evidence>
<dbReference type="GO" id="GO:0008237">
    <property type="term" value="F:metallopeptidase activity"/>
    <property type="evidence" value="ECO:0007669"/>
    <property type="project" value="UniProtKB-KW"/>
</dbReference>
<comment type="cofactor">
    <cofactor evidence="2">
        <name>Zn(2+)</name>
        <dbReference type="ChEBI" id="CHEBI:29105"/>
    </cofactor>
</comment>
<dbReference type="Gene3D" id="2.60.40.1730">
    <property type="entry name" value="tricorn interacting facor f3 domain"/>
    <property type="match status" value="1"/>
</dbReference>
<dbReference type="Gene3D" id="1.10.390.10">
    <property type="entry name" value="Neutral Protease Domain 2"/>
    <property type="match status" value="1"/>
</dbReference>
<name>A0A075JEE0_9MICO</name>
<reference evidence="15 16" key="1">
    <citation type="submission" date="2014-07" db="EMBL/GenBank/DDBJ databases">
        <title>Genome Sequencing of Dermacoccus nishinomiyaensis.</title>
        <authorList>
            <person name="Hong K.W."/>
            <person name="Chan K.G."/>
        </authorList>
    </citation>
    <scope>NUCLEOTIDE SEQUENCE [LARGE SCALE GENOMIC DNA]</scope>
    <source>
        <strain evidence="15 16">M25</strain>
    </source>
</reference>
<organism evidence="15 16">
    <name type="scientific">Dermacoccus nishinomiyaensis</name>
    <dbReference type="NCBI Taxonomy" id="1274"/>
    <lineage>
        <taxon>Bacteria</taxon>
        <taxon>Bacillati</taxon>
        <taxon>Actinomycetota</taxon>
        <taxon>Actinomycetes</taxon>
        <taxon>Micrococcales</taxon>
        <taxon>Dermacoccaceae</taxon>
        <taxon>Dermacoccus</taxon>
    </lineage>
</organism>
<dbReference type="SUPFAM" id="SSF63737">
    <property type="entry name" value="Leukotriene A4 hydrolase N-terminal domain"/>
    <property type="match status" value="1"/>
</dbReference>
<keyword evidence="16" id="KW-1185">Reference proteome</keyword>
<evidence type="ECO:0000256" key="7">
    <source>
        <dbReference type="ARBA" id="ARBA00022723"/>
    </source>
</evidence>
<dbReference type="GeneID" id="41840146"/>
<evidence type="ECO:0000313" key="15">
    <source>
        <dbReference type="EMBL" id="AIF40060.1"/>
    </source>
</evidence>
<keyword evidence="9" id="KW-0862">Zinc</keyword>
<dbReference type="OrthoDB" id="100605at2"/>
<keyword evidence="6" id="KW-0645">Protease</keyword>
<dbReference type="Proteomes" id="UP000027986">
    <property type="component" value="Chromosome"/>
</dbReference>
<proteinExistence type="inferred from homology"/>
<comment type="similarity">
    <text evidence="3">Belongs to the peptidase M1 family.</text>
</comment>
<comment type="catalytic activity">
    <reaction evidence="1">
        <text>Release of an N-terminal amino acid, Xaa-|-Yaa- from a peptide, amide or arylamide. Xaa is preferably Ala, but may be most amino acids including Pro (slow action). When a terminal hydrophobic residue is followed by a prolyl residue, the two may be released as an intact Xaa-Pro dipeptide.</text>
        <dbReference type="EC" id="3.4.11.2"/>
    </reaction>
</comment>
<evidence type="ECO:0000256" key="2">
    <source>
        <dbReference type="ARBA" id="ARBA00001947"/>
    </source>
</evidence>
<dbReference type="InterPro" id="IPR042097">
    <property type="entry name" value="Aminopeptidase_N-like_N_sf"/>
</dbReference>
<dbReference type="GO" id="GO:0016285">
    <property type="term" value="F:alanyl aminopeptidase activity"/>
    <property type="evidence" value="ECO:0007669"/>
    <property type="project" value="UniProtKB-EC"/>
</dbReference>
<gene>
    <name evidence="15" type="ORF">HX89_02775</name>
</gene>
<keyword evidence="8" id="KW-0378">Hydrolase</keyword>
<keyword evidence="7" id="KW-0479">Metal-binding</keyword>
<dbReference type="PRINTS" id="PR00756">
    <property type="entry name" value="ALADIPTASE"/>
</dbReference>
<dbReference type="KEGG" id="dni:HX89_02775"/>
<evidence type="ECO:0000259" key="13">
    <source>
        <dbReference type="Pfam" id="PF01433"/>
    </source>
</evidence>
<dbReference type="PANTHER" id="PTHR11533">
    <property type="entry name" value="PROTEASE M1 ZINC METALLOPROTEASE"/>
    <property type="match status" value="1"/>
</dbReference>
<dbReference type="EC" id="3.4.11.2" evidence="4"/>
<sequence>MFSSTPSGGADPYVPGHGDLAFGVDSYDLTLDYTPAGNRLDATAVLACRIVDDVPEASLDDGGVRRIELDLHHRLKVAKLTVSGAKMARFGQERSRLFIRFAQPLAPGARFTVTVAYKGSPGPMRGLDGDAGWEELENGVIVASQPHGSPTWFPCNDRAADKAVYRFAVTTDAEYHVVANGTLLRRRHTGRRATWTYECTAPMSPYLATLQIGPYQTRQIQAKPTDVRLVFPPRLREPVREAFSEQLHMIDFFSSRFGAYPFASYTAVITDDPLEIPLESQTLSTFGSNFANRGWDAQRLIAHELAHQWFGNAVTAASWEDIWLHEGFACYSEWLWSEEIHLGSADQRAREAWLRLSRLPQDLRLHDPGPKDMFDDRVYKRGALTLHALRLTMGDAAFFTLLQRWVSENTGKTVTTQQFVRLADEVAAAAGVEPVGALIAEWLETLPLPQLPGPGSTRV</sequence>
<dbReference type="InterPro" id="IPR050344">
    <property type="entry name" value="Peptidase_M1_aminopeptidases"/>
</dbReference>
<dbReference type="HOGENOM" id="CLU_014298_2_0_11"/>
<evidence type="ECO:0000256" key="4">
    <source>
        <dbReference type="ARBA" id="ARBA00012564"/>
    </source>
</evidence>
<keyword evidence="10" id="KW-0482">Metalloprotease</keyword>
<dbReference type="eggNOG" id="COG0308">
    <property type="taxonomic scope" value="Bacteria"/>
</dbReference>
<evidence type="ECO:0000313" key="16">
    <source>
        <dbReference type="Proteomes" id="UP000027986"/>
    </source>
</evidence>
<evidence type="ECO:0000256" key="3">
    <source>
        <dbReference type="ARBA" id="ARBA00010136"/>
    </source>
</evidence>
<evidence type="ECO:0000256" key="1">
    <source>
        <dbReference type="ARBA" id="ARBA00000098"/>
    </source>
</evidence>
<accession>A0A075JEE0</accession>
<dbReference type="EMBL" id="CP008889">
    <property type="protein sequence ID" value="AIF40060.1"/>
    <property type="molecule type" value="Genomic_DNA"/>
</dbReference>
<dbReference type="MEROPS" id="M01.033"/>
<evidence type="ECO:0000256" key="10">
    <source>
        <dbReference type="ARBA" id="ARBA00023049"/>
    </source>
</evidence>
<dbReference type="Pfam" id="PF01433">
    <property type="entry name" value="Peptidase_M1"/>
    <property type="match status" value="1"/>
</dbReference>
<evidence type="ECO:0000256" key="11">
    <source>
        <dbReference type="ARBA" id="ARBA00029811"/>
    </source>
</evidence>
<dbReference type="SUPFAM" id="SSF55486">
    <property type="entry name" value="Metalloproteases ('zincins'), catalytic domain"/>
    <property type="match status" value="1"/>
</dbReference>
<dbReference type="InterPro" id="IPR014782">
    <property type="entry name" value="Peptidase_M1_dom"/>
</dbReference>
<feature type="domain" description="Aminopeptidase N-like N-terminal" evidence="14">
    <location>
        <begin position="26"/>
        <end position="207"/>
    </location>
</feature>
<dbReference type="GO" id="GO:0008270">
    <property type="term" value="F:zinc ion binding"/>
    <property type="evidence" value="ECO:0007669"/>
    <property type="project" value="InterPro"/>
</dbReference>
<evidence type="ECO:0000256" key="8">
    <source>
        <dbReference type="ARBA" id="ARBA00022801"/>
    </source>
</evidence>
<feature type="domain" description="Peptidase M1 membrane alanine aminopeptidase" evidence="13">
    <location>
        <begin position="248"/>
        <end position="442"/>
    </location>
</feature>
<evidence type="ECO:0000256" key="6">
    <source>
        <dbReference type="ARBA" id="ARBA00022670"/>
    </source>
</evidence>
<dbReference type="GO" id="GO:0006508">
    <property type="term" value="P:proteolysis"/>
    <property type="evidence" value="ECO:0007669"/>
    <property type="project" value="UniProtKB-KW"/>
</dbReference>
<evidence type="ECO:0000256" key="9">
    <source>
        <dbReference type="ARBA" id="ARBA00022833"/>
    </source>
</evidence>
<protein>
    <recommendedName>
        <fullName evidence="5">Aminopeptidase N</fullName>
        <ecNumber evidence="4">3.4.11.2</ecNumber>
    </recommendedName>
    <alternativeName>
        <fullName evidence="11">Alanine aminopeptidase</fullName>
    </alternativeName>
    <alternativeName>
        <fullName evidence="12">Lysyl aminopeptidase</fullName>
    </alternativeName>
</protein>
<dbReference type="CDD" id="cd09603">
    <property type="entry name" value="M1_APN_like"/>
    <property type="match status" value="1"/>
</dbReference>
<dbReference type="Pfam" id="PF17900">
    <property type="entry name" value="Peptidase_M1_N"/>
    <property type="match status" value="1"/>
</dbReference>
<dbReference type="RefSeq" id="WP_038566833.1">
    <property type="nucleotide sequence ID" value="NZ_CP008889.1"/>
</dbReference>
<dbReference type="InterPro" id="IPR045357">
    <property type="entry name" value="Aminopeptidase_N-like_N"/>
</dbReference>
<dbReference type="InterPro" id="IPR027268">
    <property type="entry name" value="Peptidase_M4/M1_CTD_sf"/>
</dbReference>
<dbReference type="AlphaFoldDB" id="A0A075JEE0"/>
<evidence type="ECO:0000256" key="12">
    <source>
        <dbReference type="ARBA" id="ARBA00031533"/>
    </source>
</evidence>
<evidence type="ECO:0000259" key="14">
    <source>
        <dbReference type="Pfam" id="PF17900"/>
    </source>
</evidence>